<accession>A0ABT6X1X9</accession>
<feature type="domain" description="Transcriptional repressor PaaX-like central Cas2-like" evidence="3">
    <location>
        <begin position="117"/>
        <end position="195"/>
    </location>
</feature>
<dbReference type="InterPro" id="IPR013225">
    <property type="entry name" value="PaaX_C"/>
</dbReference>
<dbReference type="Pfam" id="PF08223">
    <property type="entry name" value="PaaX_C"/>
    <property type="match status" value="1"/>
</dbReference>
<sequence>MVFPFQIEEIFPDVAAPSTSLPRRQTGSSPQGLAVTLMADYTLRNNAWLPVAALVTLLNEFGLTDAAARVAISRLARRGVLESRRHGRRSSYRLTAGAADELSGGGIWIADFAAEPESWDGSWTFVTFSMPKKATTQRNTLRVHLRWRGFAPLYDGVWVSPQPLSEQELAYLAPAASGAITVLRAQHIPLRTDADLSPVHAWDLAAIGGLYDAFVREWEPLLPSIAGGGVTGADAVRARTEVMDTYRRFPMIDPELPTKLMPPGWARGRAREVFAAVYDGLAQPAQEYVRAIAAEITDGARLDIQAHTIAEIHAGIRPGAS</sequence>
<proteinExistence type="predicted"/>
<dbReference type="InterPro" id="IPR011965">
    <property type="entry name" value="PaaX_trns_reg"/>
</dbReference>
<dbReference type="Gene3D" id="1.10.10.10">
    <property type="entry name" value="Winged helix-like DNA-binding domain superfamily/Winged helix DNA-binding domain"/>
    <property type="match status" value="1"/>
</dbReference>
<comment type="caution">
    <text evidence="4">The sequence shown here is derived from an EMBL/GenBank/DDBJ whole genome shotgun (WGS) entry which is preliminary data.</text>
</comment>
<dbReference type="Pfam" id="PF20803">
    <property type="entry name" value="PaaX_M"/>
    <property type="match status" value="1"/>
</dbReference>
<dbReference type="InterPro" id="IPR048846">
    <property type="entry name" value="PaaX-like_central"/>
</dbReference>
<dbReference type="InterPro" id="IPR036388">
    <property type="entry name" value="WH-like_DNA-bd_sf"/>
</dbReference>
<name>A0ABT6X1X9_9ACTN</name>
<dbReference type="Gene3D" id="1.20.58.1460">
    <property type="match status" value="1"/>
</dbReference>
<dbReference type="RefSeq" id="WP_282767478.1">
    <property type="nucleotide sequence ID" value="NZ_JASCTH010000069.1"/>
</dbReference>
<protein>
    <submittedName>
        <fullName evidence="4">PaaX family transcriptional regulator C-terminal domain-containing protein</fullName>
    </submittedName>
</protein>
<dbReference type="InterPro" id="IPR012906">
    <property type="entry name" value="PaaX-like_N"/>
</dbReference>
<dbReference type="PANTHER" id="PTHR30319:SF1">
    <property type="entry name" value="TRANSCRIPTIONAL REPRESSOR PAAX"/>
    <property type="match status" value="1"/>
</dbReference>
<keyword evidence="5" id="KW-1185">Reference proteome</keyword>
<feature type="domain" description="Transcriptional repressor PaaX-like N-terminal" evidence="1">
    <location>
        <begin position="31"/>
        <end position="96"/>
    </location>
</feature>
<dbReference type="Gene3D" id="3.30.70.2650">
    <property type="match status" value="1"/>
</dbReference>
<dbReference type="Proteomes" id="UP001241758">
    <property type="component" value="Unassembled WGS sequence"/>
</dbReference>
<gene>
    <name evidence="4" type="ORF">QLQ12_46380</name>
</gene>
<feature type="domain" description="Transcriptional repressor PaaX-like C-terminal" evidence="2">
    <location>
        <begin position="202"/>
        <end position="290"/>
    </location>
</feature>
<dbReference type="PANTHER" id="PTHR30319">
    <property type="entry name" value="PHENYLACETIC ACID REGULATOR-RELATED TRANSCRIPTIONAL REPRESSOR"/>
    <property type="match status" value="1"/>
</dbReference>
<evidence type="ECO:0000259" key="3">
    <source>
        <dbReference type="Pfam" id="PF20803"/>
    </source>
</evidence>
<dbReference type="EMBL" id="JASCTH010000069">
    <property type="protein sequence ID" value="MDI6106018.1"/>
    <property type="molecule type" value="Genomic_DNA"/>
</dbReference>
<evidence type="ECO:0000259" key="1">
    <source>
        <dbReference type="Pfam" id="PF07848"/>
    </source>
</evidence>
<organism evidence="4 5">
    <name type="scientific">Actinoplanes sandaracinus</name>
    <dbReference type="NCBI Taxonomy" id="3045177"/>
    <lineage>
        <taxon>Bacteria</taxon>
        <taxon>Bacillati</taxon>
        <taxon>Actinomycetota</taxon>
        <taxon>Actinomycetes</taxon>
        <taxon>Micromonosporales</taxon>
        <taxon>Micromonosporaceae</taxon>
        <taxon>Actinoplanes</taxon>
    </lineage>
</organism>
<evidence type="ECO:0000313" key="4">
    <source>
        <dbReference type="EMBL" id="MDI6106018.1"/>
    </source>
</evidence>
<reference evidence="4 5" key="1">
    <citation type="submission" date="2023-05" db="EMBL/GenBank/DDBJ databases">
        <title>Actinoplanes sp. NEAU-A12 genome sequencing.</title>
        <authorList>
            <person name="Wang Z.-S."/>
        </authorList>
    </citation>
    <scope>NUCLEOTIDE SEQUENCE [LARGE SCALE GENOMIC DNA]</scope>
    <source>
        <strain evidence="4 5">NEAU-A12</strain>
    </source>
</reference>
<evidence type="ECO:0000259" key="2">
    <source>
        <dbReference type="Pfam" id="PF08223"/>
    </source>
</evidence>
<evidence type="ECO:0000313" key="5">
    <source>
        <dbReference type="Proteomes" id="UP001241758"/>
    </source>
</evidence>
<dbReference type="Pfam" id="PF07848">
    <property type="entry name" value="PaaX"/>
    <property type="match status" value="1"/>
</dbReference>
<dbReference type="PIRSF" id="PIRSF020623">
    <property type="entry name" value="PaaX"/>
    <property type="match status" value="1"/>
</dbReference>